<keyword evidence="1" id="KW-1133">Transmembrane helix</keyword>
<keyword evidence="3" id="KW-1185">Reference proteome</keyword>
<evidence type="ECO:0000313" key="3">
    <source>
        <dbReference type="Proteomes" id="UP000637757"/>
    </source>
</evidence>
<accession>A0A931AZG4</accession>
<comment type="caution">
    <text evidence="2">The sequence shown here is derived from an EMBL/GenBank/DDBJ whole genome shotgun (WGS) entry which is preliminary data.</text>
</comment>
<reference evidence="2" key="1">
    <citation type="submission" date="2020-09" db="EMBL/GenBank/DDBJ databases">
        <title>Genomic insights into the novelty and pathogenicity of a unique biofilm-forming Enterococcus sp. bacteria (Enterococcus lacertideformus) identified in reptiles.</title>
        <authorList>
            <person name="Agius J.E."/>
            <person name="Phalen D.N."/>
            <person name="Rose K."/>
            <person name="Eden J.-S."/>
        </authorList>
    </citation>
    <scope>NUCLEOTIDE SEQUENCE</scope>
    <source>
        <strain evidence="2">PHRS 0518</strain>
    </source>
</reference>
<keyword evidence="1" id="KW-0812">Transmembrane</keyword>
<keyword evidence="1" id="KW-0472">Membrane</keyword>
<sequence length="49" mass="6156">MNKWWNNPQFRYWGTFIVRTLLYSVILLMLIYLYHYKNIQGGSFIYNEF</sequence>
<organism evidence="2 3">
    <name type="scientific">Enterococcus lacertideformus</name>
    <dbReference type="NCBI Taxonomy" id="2771493"/>
    <lineage>
        <taxon>Bacteria</taxon>
        <taxon>Bacillati</taxon>
        <taxon>Bacillota</taxon>
        <taxon>Bacilli</taxon>
        <taxon>Lactobacillales</taxon>
        <taxon>Enterococcaceae</taxon>
        <taxon>Enterococcus</taxon>
    </lineage>
</organism>
<protein>
    <submittedName>
        <fullName evidence="2">Teichoic acid D-Ala incorporation-associated protein DltX</fullName>
    </submittedName>
</protein>
<gene>
    <name evidence="2" type="ORF">IC227_03755</name>
</gene>
<dbReference type="Proteomes" id="UP000637757">
    <property type="component" value="Unassembled WGS sequence"/>
</dbReference>
<evidence type="ECO:0000256" key="1">
    <source>
        <dbReference type="SAM" id="Phobius"/>
    </source>
</evidence>
<name>A0A931AZG4_9ENTE</name>
<dbReference type="AlphaFoldDB" id="A0A931AZG4"/>
<feature type="transmembrane region" description="Helical" evidence="1">
    <location>
        <begin position="12"/>
        <end position="34"/>
    </location>
</feature>
<proteinExistence type="predicted"/>
<dbReference type="Pfam" id="PF12459">
    <property type="entry name" value="DltX"/>
    <property type="match status" value="1"/>
</dbReference>
<evidence type="ECO:0000313" key="2">
    <source>
        <dbReference type="EMBL" id="MBF8807650.1"/>
    </source>
</evidence>
<dbReference type="InterPro" id="IPR021008">
    <property type="entry name" value="DltX"/>
</dbReference>
<dbReference type="EMBL" id="JADAKE010000010">
    <property type="protein sequence ID" value="MBF8807650.1"/>
    <property type="molecule type" value="Genomic_DNA"/>
</dbReference>